<dbReference type="InterPro" id="IPR014036">
    <property type="entry name" value="DeoR-like_C"/>
</dbReference>
<sequence>MEMTKRHIQPRNTQQRRHGIMQLLLERGEVSVDQLVQLFDTSEVTIRKDLTVLENNGFLVRRYGGAILMPQELIEDEQEDFLSERKLSIAKLAAERILDHNRIIIDSGTTTAALIKQLNNKQGLVVMTNSMYVANELRSLENEPTLLMTGGTWDKASESFQGKVAEQVLRSYNFDQLFIGADGIDFERGTTTFNELVGLSQVMAEVAREVIVMVESQKIGRKMPNVELVWQQIDVLITDNLLSEESKKRIEAHGVEVICA</sequence>
<evidence type="ECO:0000313" key="5">
    <source>
        <dbReference type="EMBL" id="EFU66856.1"/>
    </source>
</evidence>
<keyword evidence="6" id="KW-1185">Reference proteome</keyword>
<dbReference type="Gene3D" id="1.10.10.10">
    <property type="entry name" value="Winged helix-like DNA-binding domain superfamily/Winged helix DNA-binding domain"/>
    <property type="match status" value="1"/>
</dbReference>
<dbReference type="InterPro" id="IPR036390">
    <property type="entry name" value="WH_DNA-bd_sf"/>
</dbReference>
<evidence type="ECO:0000259" key="4">
    <source>
        <dbReference type="PROSITE" id="PS51000"/>
    </source>
</evidence>
<dbReference type="PANTHER" id="PTHR30363:SF44">
    <property type="entry name" value="AGA OPERON TRANSCRIPTIONAL REPRESSOR-RELATED"/>
    <property type="match status" value="1"/>
</dbReference>
<dbReference type="SMART" id="SM00420">
    <property type="entry name" value="HTH_DEOR"/>
    <property type="match status" value="1"/>
</dbReference>
<organism evidence="5 6">
    <name type="scientific">Aggregatibacter segnis ATCC 33393</name>
    <dbReference type="NCBI Taxonomy" id="888057"/>
    <lineage>
        <taxon>Bacteria</taxon>
        <taxon>Pseudomonadati</taxon>
        <taxon>Pseudomonadota</taxon>
        <taxon>Gammaproteobacteria</taxon>
        <taxon>Pasteurellales</taxon>
        <taxon>Pasteurellaceae</taxon>
        <taxon>Aggregatibacter</taxon>
    </lineage>
</organism>
<evidence type="ECO:0000313" key="6">
    <source>
        <dbReference type="Proteomes" id="UP000032871"/>
    </source>
</evidence>
<dbReference type="SMART" id="SM01134">
    <property type="entry name" value="DeoRC"/>
    <property type="match status" value="1"/>
</dbReference>
<feature type="domain" description="HTH deoR-type" evidence="4">
    <location>
        <begin position="13"/>
        <end position="68"/>
    </location>
</feature>
<dbReference type="PRINTS" id="PR00037">
    <property type="entry name" value="HTHLACR"/>
</dbReference>
<dbReference type="Proteomes" id="UP000032871">
    <property type="component" value="Unassembled WGS sequence"/>
</dbReference>
<dbReference type="SUPFAM" id="SSF46785">
    <property type="entry name" value="Winged helix' DNA-binding domain"/>
    <property type="match status" value="1"/>
</dbReference>
<dbReference type="InterPro" id="IPR018356">
    <property type="entry name" value="Tscrpt_reg_HTH_DeoR_CS"/>
</dbReference>
<dbReference type="Pfam" id="PF00455">
    <property type="entry name" value="DeoRC"/>
    <property type="match status" value="1"/>
</dbReference>
<dbReference type="GO" id="GO:0003677">
    <property type="term" value="F:DNA binding"/>
    <property type="evidence" value="ECO:0007669"/>
    <property type="project" value="UniProtKB-KW"/>
</dbReference>
<keyword evidence="3" id="KW-0804">Transcription</keyword>
<dbReference type="GO" id="GO:0003700">
    <property type="term" value="F:DNA-binding transcription factor activity"/>
    <property type="evidence" value="ECO:0007669"/>
    <property type="project" value="InterPro"/>
</dbReference>
<dbReference type="STRING" id="739.GCA_001059425_01112"/>
<dbReference type="PROSITE" id="PS51000">
    <property type="entry name" value="HTH_DEOR_2"/>
    <property type="match status" value="1"/>
</dbReference>
<reference evidence="5 6" key="1">
    <citation type="submission" date="2010-12" db="EMBL/GenBank/DDBJ databases">
        <authorList>
            <person name="Muzny D."/>
            <person name="Qin X."/>
            <person name="Deng J."/>
            <person name="Jiang H."/>
            <person name="Liu Y."/>
            <person name="Qu J."/>
            <person name="Song X.-Z."/>
            <person name="Zhang L."/>
            <person name="Thornton R."/>
            <person name="Coyle M."/>
            <person name="Francisco L."/>
            <person name="Jackson L."/>
            <person name="Javaid M."/>
            <person name="Korchina V."/>
            <person name="Kovar C."/>
            <person name="Mata R."/>
            <person name="Mathew T."/>
            <person name="Ngo R."/>
            <person name="Nguyen L."/>
            <person name="Nguyen N."/>
            <person name="Okwuonu G."/>
            <person name="Ongeri F."/>
            <person name="Pham C."/>
            <person name="Simmons D."/>
            <person name="Wilczek-Boney K."/>
            <person name="Hale W."/>
            <person name="Jakkamsetti A."/>
            <person name="Pham P."/>
            <person name="Ruth R."/>
            <person name="San Lucas F."/>
            <person name="Warren J."/>
            <person name="Zhang J."/>
            <person name="Zhao Z."/>
            <person name="Zhou C."/>
            <person name="Zhu D."/>
            <person name="Lee S."/>
            <person name="Bess C."/>
            <person name="Blankenburg K."/>
            <person name="Forbes L."/>
            <person name="Fu Q."/>
            <person name="Gubbala S."/>
            <person name="Hirani K."/>
            <person name="Jayaseelan J.C."/>
            <person name="Lara F."/>
            <person name="Munidasa M."/>
            <person name="Palculict T."/>
            <person name="Patil S."/>
            <person name="Pu L.-L."/>
            <person name="Saada N."/>
            <person name="Tang L."/>
            <person name="Weissenberger G."/>
            <person name="Zhu Y."/>
            <person name="Hemphill L."/>
            <person name="Shang Y."/>
            <person name="Youmans B."/>
            <person name="Ayvaz T."/>
            <person name="Ross M."/>
            <person name="Santibanez J."/>
            <person name="Aqrawi P."/>
            <person name="Gross S."/>
            <person name="Joshi V."/>
            <person name="Fowler G."/>
            <person name="Nazareth L."/>
            <person name="Reid J."/>
            <person name="Worley K."/>
            <person name="Petrosino J."/>
            <person name="Highlander S."/>
            <person name="Gibbs R."/>
        </authorList>
    </citation>
    <scope>NUCLEOTIDE SEQUENCE [LARGE SCALE GENOMIC DNA]</scope>
    <source>
        <strain evidence="5 6">ATCC 33393</strain>
    </source>
</reference>
<evidence type="ECO:0000256" key="2">
    <source>
        <dbReference type="ARBA" id="ARBA00023125"/>
    </source>
</evidence>
<dbReference type="InterPro" id="IPR050313">
    <property type="entry name" value="Carb_Metab_HTH_regulators"/>
</dbReference>
<proteinExistence type="predicted"/>
<dbReference type="Pfam" id="PF08220">
    <property type="entry name" value="HTH_DeoR"/>
    <property type="match status" value="1"/>
</dbReference>
<dbReference type="FunFam" id="3.40.50.1360:FF:000006">
    <property type="entry name" value="Glucitol operon repressor"/>
    <property type="match status" value="1"/>
</dbReference>
<dbReference type="InterPro" id="IPR037171">
    <property type="entry name" value="NagB/RpiA_transferase-like"/>
</dbReference>
<gene>
    <name evidence="5" type="primary">srlR</name>
    <name evidence="5" type="ORF">HMPREF9064_1785</name>
</gene>
<dbReference type="SUPFAM" id="SSF100950">
    <property type="entry name" value="NagB/RpiA/CoA transferase-like"/>
    <property type="match status" value="1"/>
</dbReference>
<name>E6L053_9PAST</name>
<dbReference type="HOGENOM" id="CLU_060699_0_1_6"/>
<dbReference type="PROSITE" id="PS00894">
    <property type="entry name" value="HTH_DEOR_1"/>
    <property type="match status" value="1"/>
</dbReference>
<comment type="caution">
    <text evidence="5">The sequence shown here is derived from an EMBL/GenBank/DDBJ whole genome shotgun (WGS) entry which is preliminary data.</text>
</comment>
<dbReference type="PANTHER" id="PTHR30363">
    <property type="entry name" value="HTH-TYPE TRANSCRIPTIONAL REGULATOR SRLR-RELATED"/>
    <property type="match status" value="1"/>
</dbReference>
<evidence type="ECO:0000256" key="1">
    <source>
        <dbReference type="ARBA" id="ARBA00023015"/>
    </source>
</evidence>
<accession>E6L053</accession>
<dbReference type="InterPro" id="IPR036388">
    <property type="entry name" value="WH-like_DNA-bd_sf"/>
</dbReference>
<dbReference type="EMBL" id="AEPS01000014">
    <property type="protein sequence ID" value="EFU66856.1"/>
    <property type="molecule type" value="Genomic_DNA"/>
</dbReference>
<evidence type="ECO:0000256" key="3">
    <source>
        <dbReference type="ARBA" id="ARBA00023163"/>
    </source>
</evidence>
<dbReference type="InterPro" id="IPR001034">
    <property type="entry name" value="DeoR_HTH"/>
</dbReference>
<keyword evidence="2" id="KW-0238">DNA-binding</keyword>
<protein>
    <submittedName>
        <fullName evidence="5">Glucitol operon repressor</fullName>
    </submittedName>
</protein>
<dbReference type="Gene3D" id="3.40.50.1360">
    <property type="match status" value="1"/>
</dbReference>
<keyword evidence="1" id="KW-0805">Transcription regulation</keyword>
<dbReference type="AlphaFoldDB" id="E6L053"/>